<proteinExistence type="predicted"/>
<sequence>MYNGLMLVSSSGPGSHDCQLTRKGMMFSLTSIVTLGATVISIEGCLDFEFSVLQITLCIGGNAFDERLAAICLLVEYRGGEAEEHED</sequence>
<dbReference type="EMBL" id="JBGMDY010000006">
    <property type="protein sequence ID" value="KAL2332520.1"/>
    <property type="molecule type" value="Genomic_DNA"/>
</dbReference>
<dbReference type="Proteomes" id="UP001603857">
    <property type="component" value="Unassembled WGS sequence"/>
</dbReference>
<name>A0ABD1M9P8_9FABA</name>
<comment type="caution">
    <text evidence="1">The sequence shown here is derived from an EMBL/GenBank/DDBJ whole genome shotgun (WGS) entry which is preliminary data.</text>
</comment>
<accession>A0ABD1M9P8</accession>
<evidence type="ECO:0000313" key="1">
    <source>
        <dbReference type="EMBL" id="KAL2332520.1"/>
    </source>
</evidence>
<evidence type="ECO:0000313" key="2">
    <source>
        <dbReference type="Proteomes" id="UP001603857"/>
    </source>
</evidence>
<gene>
    <name evidence="1" type="ORF">Fmac_020101</name>
</gene>
<dbReference type="AlphaFoldDB" id="A0ABD1M9P8"/>
<keyword evidence="2" id="KW-1185">Reference proteome</keyword>
<protein>
    <submittedName>
        <fullName evidence="1">Uncharacterized protein</fullName>
    </submittedName>
</protein>
<reference evidence="1 2" key="1">
    <citation type="submission" date="2024-08" db="EMBL/GenBank/DDBJ databases">
        <title>Insights into the chromosomal genome structure of Flemingia macrophylla.</title>
        <authorList>
            <person name="Ding Y."/>
            <person name="Zhao Y."/>
            <person name="Bi W."/>
            <person name="Wu M."/>
            <person name="Zhao G."/>
            <person name="Gong Y."/>
            <person name="Li W."/>
            <person name="Zhang P."/>
        </authorList>
    </citation>
    <scope>NUCLEOTIDE SEQUENCE [LARGE SCALE GENOMIC DNA]</scope>
    <source>
        <strain evidence="1">DYQJB</strain>
        <tissue evidence="1">Leaf</tissue>
    </source>
</reference>
<organism evidence="1 2">
    <name type="scientific">Flemingia macrophylla</name>
    <dbReference type="NCBI Taxonomy" id="520843"/>
    <lineage>
        <taxon>Eukaryota</taxon>
        <taxon>Viridiplantae</taxon>
        <taxon>Streptophyta</taxon>
        <taxon>Embryophyta</taxon>
        <taxon>Tracheophyta</taxon>
        <taxon>Spermatophyta</taxon>
        <taxon>Magnoliopsida</taxon>
        <taxon>eudicotyledons</taxon>
        <taxon>Gunneridae</taxon>
        <taxon>Pentapetalae</taxon>
        <taxon>rosids</taxon>
        <taxon>fabids</taxon>
        <taxon>Fabales</taxon>
        <taxon>Fabaceae</taxon>
        <taxon>Papilionoideae</taxon>
        <taxon>50 kb inversion clade</taxon>
        <taxon>NPAAA clade</taxon>
        <taxon>indigoferoid/millettioid clade</taxon>
        <taxon>Phaseoleae</taxon>
        <taxon>Flemingia</taxon>
    </lineage>
</organism>